<sequence>MEELKTAGRQLRAAIDRYRNVCFSIHNLSHGGIRNILENHLDDIKAELLHFPSYEPKLRESWLAINKTHNSLAQLTPINSLPSEILTQIFHTVLASEPCPLDLQASADISSEISRNSSHTLSLGDDFPRCPDYLAHVCTHWRQLALSSPKLWVHIDFIPHEKFHKGLLARAEVHAARANILPLIVHLYEGQRTDYNADQITSFLASISHRMKALDFTIIKYCGRFTATVFDALLSECNSESSVFTQFVMTLIGNQHGARLRPNDDGSEYKLRDLILNLPRSAVEQALCHISVLQLRGIFLDWSSTVYGGLVDLRLVSSSNRNWDSIPESNLRTILESSPRLRVLHFALEITHISPKGTPVTPVRLDDLEMVNVSTLDDEEGETGLGTILRLLAPGSQPVQLSVWHQRHPYRGGDLAVDELAKFLQRSDVTRFSAKGGCPPLHEFLCYAPNLEDLILDSCIPIYGSVELSKNDSPQVKPLRSLIVHNYSPSIDLLEALLVQYPSKLLMVSDHPGFEGAGHVEEVLTEKHPDTKILIYKGQPPGEFAS</sequence>
<name>A0A8H3D1Y1_9AGAM</name>
<dbReference type="AlphaFoldDB" id="A0A8H3D1Y1"/>
<proteinExistence type="predicted"/>
<dbReference type="Proteomes" id="UP000663853">
    <property type="component" value="Unassembled WGS sequence"/>
</dbReference>
<reference evidence="1" key="1">
    <citation type="submission" date="2021-01" db="EMBL/GenBank/DDBJ databases">
        <authorList>
            <person name="Kaushik A."/>
        </authorList>
    </citation>
    <scope>NUCLEOTIDE SEQUENCE</scope>
    <source>
        <strain evidence="1">AG6-10EEA</strain>
    </source>
</reference>
<protein>
    <recommendedName>
        <fullName evidence="3">F-box-like domain protein</fullName>
    </recommendedName>
</protein>
<evidence type="ECO:0000313" key="2">
    <source>
        <dbReference type="Proteomes" id="UP000663853"/>
    </source>
</evidence>
<gene>
    <name evidence="1" type="ORF">RDB_LOCUS117307</name>
</gene>
<dbReference type="Gene3D" id="1.20.1280.50">
    <property type="match status" value="1"/>
</dbReference>
<dbReference type="EMBL" id="CAJMXA010003579">
    <property type="protein sequence ID" value="CAE6504422.1"/>
    <property type="molecule type" value="Genomic_DNA"/>
</dbReference>
<accession>A0A8H3D1Y1</accession>
<comment type="caution">
    <text evidence="1">The sequence shown here is derived from an EMBL/GenBank/DDBJ whole genome shotgun (WGS) entry which is preliminary data.</text>
</comment>
<evidence type="ECO:0000313" key="1">
    <source>
        <dbReference type="EMBL" id="CAE6504422.1"/>
    </source>
</evidence>
<evidence type="ECO:0008006" key="3">
    <source>
        <dbReference type="Google" id="ProtNLM"/>
    </source>
</evidence>
<organism evidence="1 2">
    <name type="scientific">Rhizoctonia solani</name>
    <dbReference type="NCBI Taxonomy" id="456999"/>
    <lineage>
        <taxon>Eukaryota</taxon>
        <taxon>Fungi</taxon>
        <taxon>Dikarya</taxon>
        <taxon>Basidiomycota</taxon>
        <taxon>Agaricomycotina</taxon>
        <taxon>Agaricomycetes</taxon>
        <taxon>Cantharellales</taxon>
        <taxon>Ceratobasidiaceae</taxon>
        <taxon>Rhizoctonia</taxon>
    </lineage>
</organism>